<feature type="compositionally biased region" description="Polar residues" evidence="1">
    <location>
        <begin position="912"/>
        <end position="928"/>
    </location>
</feature>
<evidence type="ECO:0000256" key="1">
    <source>
        <dbReference type="SAM" id="MobiDB-lite"/>
    </source>
</evidence>
<feature type="region of interest" description="Disordered" evidence="1">
    <location>
        <begin position="882"/>
        <end position="1006"/>
    </location>
</feature>
<keyword evidence="4" id="KW-1185">Reference proteome</keyword>
<dbReference type="InterPro" id="IPR001005">
    <property type="entry name" value="SANT/Myb"/>
</dbReference>
<feature type="compositionally biased region" description="Basic and acidic residues" evidence="1">
    <location>
        <begin position="129"/>
        <end position="144"/>
    </location>
</feature>
<feature type="region of interest" description="Disordered" evidence="1">
    <location>
        <begin position="697"/>
        <end position="716"/>
    </location>
</feature>
<feature type="compositionally biased region" description="Low complexity" evidence="1">
    <location>
        <begin position="287"/>
        <end position="312"/>
    </location>
</feature>
<dbReference type="Pfam" id="PF00249">
    <property type="entry name" value="Myb_DNA-binding"/>
    <property type="match status" value="1"/>
</dbReference>
<feature type="compositionally biased region" description="Low complexity" evidence="1">
    <location>
        <begin position="979"/>
        <end position="1006"/>
    </location>
</feature>
<feature type="region of interest" description="Disordered" evidence="1">
    <location>
        <begin position="484"/>
        <end position="533"/>
    </location>
</feature>
<protein>
    <recommendedName>
        <fullName evidence="2">SANT domain-containing protein</fullName>
    </recommendedName>
</protein>
<dbReference type="SMART" id="SM00717">
    <property type="entry name" value="SANT"/>
    <property type="match status" value="1"/>
</dbReference>
<accession>A0A9P6ZUG1</accession>
<dbReference type="PANTHER" id="PTHR13992:SF39">
    <property type="entry name" value="SMRTER, ISOFORM G"/>
    <property type="match status" value="1"/>
</dbReference>
<reference evidence="3" key="1">
    <citation type="journal article" date="2020" name="New Phytol.">
        <title>Comparative genomics reveals dynamic genome evolution in host specialist ectomycorrhizal fungi.</title>
        <authorList>
            <person name="Lofgren L.A."/>
            <person name="Nguyen N.H."/>
            <person name="Vilgalys R."/>
            <person name="Ruytinx J."/>
            <person name="Liao H.L."/>
            <person name="Branco S."/>
            <person name="Kuo A."/>
            <person name="LaButti K."/>
            <person name="Lipzen A."/>
            <person name="Andreopoulos W."/>
            <person name="Pangilinan J."/>
            <person name="Riley R."/>
            <person name="Hundley H."/>
            <person name="Na H."/>
            <person name="Barry K."/>
            <person name="Grigoriev I.V."/>
            <person name="Stajich J.E."/>
            <person name="Kennedy P.G."/>
        </authorList>
    </citation>
    <scope>NUCLEOTIDE SEQUENCE</scope>
    <source>
        <strain evidence="3">DOB743</strain>
    </source>
</reference>
<feature type="compositionally biased region" description="Polar residues" evidence="1">
    <location>
        <begin position="26"/>
        <end position="37"/>
    </location>
</feature>
<feature type="region of interest" description="Disordered" evidence="1">
    <location>
        <begin position="1"/>
        <end position="394"/>
    </location>
</feature>
<evidence type="ECO:0000313" key="4">
    <source>
        <dbReference type="Proteomes" id="UP000714275"/>
    </source>
</evidence>
<dbReference type="OrthoDB" id="10258692at2759"/>
<feature type="region of interest" description="Disordered" evidence="1">
    <location>
        <begin position="407"/>
        <end position="442"/>
    </location>
</feature>
<dbReference type="EMBL" id="JABBWD010000024">
    <property type="protein sequence ID" value="KAG1776872.1"/>
    <property type="molecule type" value="Genomic_DNA"/>
</dbReference>
<dbReference type="PROSITE" id="PS51293">
    <property type="entry name" value="SANT"/>
    <property type="match status" value="1"/>
</dbReference>
<dbReference type="CDD" id="cd00167">
    <property type="entry name" value="SANT"/>
    <property type="match status" value="1"/>
</dbReference>
<dbReference type="Gene3D" id="1.10.10.60">
    <property type="entry name" value="Homeodomain-like"/>
    <property type="match status" value="1"/>
</dbReference>
<gene>
    <name evidence="3" type="ORF">EV702DRAFT_316699</name>
</gene>
<dbReference type="SUPFAM" id="SSF46689">
    <property type="entry name" value="Homeodomain-like"/>
    <property type="match status" value="1"/>
</dbReference>
<feature type="compositionally biased region" description="Basic and acidic residues" evidence="1">
    <location>
        <begin position="82"/>
        <end position="106"/>
    </location>
</feature>
<feature type="compositionally biased region" description="Basic and acidic residues" evidence="1">
    <location>
        <begin position="207"/>
        <end position="237"/>
    </location>
</feature>
<dbReference type="InterPro" id="IPR017884">
    <property type="entry name" value="SANT_dom"/>
</dbReference>
<dbReference type="GO" id="GO:0034967">
    <property type="term" value="C:Set3 complex"/>
    <property type="evidence" value="ECO:0007669"/>
    <property type="project" value="TreeGrafter"/>
</dbReference>
<dbReference type="PANTHER" id="PTHR13992">
    <property type="entry name" value="NUCLEAR RECEPTOR CO-REPRESSOR RELATED NCOR"/>
    <property type="match status" value="1"/>
</dbReference>
<dbReference type="InterPro" id="IPR051571">
    <property type="entry name" value="N-CoR_corepressor"/>
</dbReference>
<sequence length="1049" mass="116393">MTSASYESSTFANPSSAHDIRRSLGGSFSSAHDSPYSTARRRSPSPGPSSRRYAPYDSYIPRGGPSYRSDDHPNIYRPNTWRPERYNSRSPSPDRYDRPRSMEPRFWDSGSRWQSSWPDRRSSPSPPPLREKLRRDTMAERMFEPSDSWKQSHVDRSGRYEALEPPSPRFPDYRARPARDYSPQKSPAYPPVHGDTYRPYSSGQSYREPHVFVRSDSYRPQYDDSTRRSPRSVDKSNTDVYYPRRPSSHYDHDDTRSSTSIASTPPRHAVKSPLPDPHITDRDACRRSQSCRRASPAHSVARSRASSISSEPPLKRLKSRSSSRSSASSRPDKSAISAHNGLKDIVSPKLNRESTMQQAPTHELSQDPDRLGSTSNTFAGKGSTHPEPLPHELPHVGAKLVHPMMNGELNGPPLASNFPRSPPSLSSGEDIEMSPPGLISSHALPSDVEFAFLGDSAGKGTEMQTNQTSPLFDEVHTQPISLATPSPALKSVGPVIDDSPSSVSAPAAPSPESRIPEKDIDVGSPRTLTGDTPLLKSVPQVIATESVGSPPHVEAGEQLLTPALDVEQPATWFYGRPSFADSTAKALRFVVLTRLQCDRQTRDERVVPVLRANRAIREPSLPSPIDAQDKLFQEFAAGQPRQERMALHSQSIRSSLSGYFLERETALRGKQQKLREEYLELHQQWIAQCARLDNVSKGGLPEESMPASAGGRSTRRSTAVLGDAVRSDLEMEQIIANLGMEELTDPSYLAIKNVARIPDMVSVVDHREPYSYDDTNNLLDDPAEFYSSSSALDIWTEEEHIVFKERYAAHPKQFGLIAQHLPNKTAAQCVTYYYLHKPHVDFRKAIAQYGAGRRRRNGRGANKQKGNALLADIRRHDDEVLAAHPTSSAVPSKRRRAAILRSNVEPRRNQSRRGTVQPDQTPTSSGTTPDPEADEQKRRRRPTAVARSSGLAQEEVEPTEPAEGPPPKQTRRPRKPRTRAIPTPSEEATPAPELPDYGKSSSSMPISWSKEDKSLFLELLSQHGDNVHRGATSMPHKVRGDLVAGCGAA</sequence>
<feature type="compositionally biased region" description="Low complexity" evidence="1">
    <location>
        <begin position="494"/>
        <end position="513"/>
    </location>
</feature>
<comment type="caution">
    <text evidence="3">The sequence shown here is derived from an EMBL/GenBank/DDBJ whole genome shotgun (WGS) entry which is preliminary data.</text>
</comment>
<evidence type="ECO:0000313" key="3">
    <source>
        <dbReference type="EMBL" id="KAG1776872.1"/>
    </source>
</evidence>
<dbReference type="Proteomes" id="UP000714275">
    <property type="component" value="Unassembled WGS sequence"/>
</dbReference>
<feature type="compositionally biased region" description="Polar residues" evidence="1">
    <location>
        <begin position="1"/>
        <end position="16"/>
    </location>
</feature>
<dbReference type="InterPro" id="IPR009057">
    <property type="entry name" value="Homeodomain-like_sf"/>
</dbReference>
<feature type="domain" description="SANT" evidence="2">
    <location>
        <begin position="790"/>
        <end position="841"/>
    </location>
</feature>
<feature type="compositionally biased region" description="Basic residues" evidence="1">
    <location>
        <begin position="969"/>
        <end position="978"/>
    </location>
</feature>
<dbReference type="AlphaFoldDB" id="A0A9P6ZUG1"/>
<name>A0A9P6ZUG1_9AGAM</name>
<evidence type="ECO:0000259" key="2">
    <source>
        <dbReference type="PROSITE" id="PS51293"/>
    </source>
</evidence>
<feature type="compositionally biased region" description="Basic and acidic residues" evidence="1">
    <location>
        <begin position="150"/>
        <end position="162"/>
    </location>
</feature>
<organism evidence="3 4">
    <name type="scientific">Suillus placidus</name>
    <dbReference type="NCBI Taxonomy" id="48579"/>
    <lineage>
        <taxon>Eukaryota</taxon>
        <taxon>Fungi</taxon>
        <taxon>Dikarya</taxon>
        <taxon>Basidiomycota</taxon>
        <taxon>Agaricomycotina</taxon>
        <taxon>Agaricomycetes</taxon>
        <taxon>Agaricomycetidae</taxon>
        <taxon>Boletales</taxon>
        <taxon>Suillineae</taxon>
        <taxon>Suillaceae</taxon>
        <taxon>Suillus</taxon>
    </lineage>
</organism>
<dbReference type="GO" id="GO:0006357">
    <property type="term" value="P:regulation of transcription by RNA polymerase II"/>
    <property type="evidence" value="ECO:0007669"/>
    <property type="project" value="TreeGrafter"/>
</dbReference>
<proteinExistence type="predicted"/>